<reference evidence="2 3" key="1">
    <citation type="journal article" date="2019" name="Commun. Biol.">
        <title>The bagworm genome reveals a unique fibroin gene that provides high tensile strength.</title>
        <authorList>
            <person name="Kono N."/>
            <person name="Nakamura H."/>
            <person name="Ohtoshi R."/>
            <person name="Tomita M."/>
            <person name="Numata K."/>
            <person name="Arakawa K."/>
        </authorList>
    </citation>
    <scope>NUCLEOTIDE SEQUENCE [LARGE SCALE GENOMIC DNA]</scope>
</reference>
<dbReference type="Gene3D" id="1.10.10.1450">
    <property type="match status" value="1"/>
</dbReference>
<dbReference type="AlphaFoldDB" id="A0A4C1SWD1"/>
<feature type="domain" description="Mos1 transposase HTH" evidence="1">
    <location>
        <begin position="11"/>
        <end position="53"/>
    </location>
</feature>
<dbReference type="Proteomes" id="UP000299102">
    <property type="component" value="Unassembled WGS sequence"/>
</dbReference>
<gene>
    <name evidence="2" type="ORF">EVAR_3049_1</name>
</gene>
<dbReference type="Pfam" id="PF17906">
    <property type="entry name" value="HTH_48"/>
    <property type="match status" value="1"/>
</dbReference>
<dbReference type="OrthoDB" id="6625479at2759"/>
<evidence type="ECO:0000259" key="1">
    <source>
        <dbReference type="Pfam" id="PF17906"/>
    </source>
</evidence>
<name>A0A4C1SWD1_EUMVA</name>
<evidence type="ECO:0000313" key="2">
    <source>
        <dbReference type="EMBL" id="GBP05560.1"/>
    </source>
</evidence>
<evidence type="ECO:0000313" key="3">
    <source>
        <dbReference type="Proteomes" id="UP000299102"/>
    </source>
</evidence>
<organism evidence="2 3">
    <name type="scientific">Eumeta variegata</name>
    <name type="common">Bagworm moth</name>
    <name type="synonym">Eumeta japonica</name>
    <dbReference type="NCBI Taxonomy" id="151549"/>
    <lineage>
        <taxon>Eukaryota</taxon>
        <taxon>Metazoa</taxon>
        <taxon>Ecdysozoa</taxon>
        <taxon>Arthropoda</taxon>
        <taxon>Hexapoda</taxon>
        <taxon>Insecta</taxon>
        <taxon>Pterygota</taxon>
        <taxon>Neoptera</taxon>
        <taxon>Endopterygota</taxon>
        <taxon>Lepidoptera</taxon>
        <taxon>Glossata</taxon>
        <taxon>Ditrysia</taxon>
        <taxon>Tineoidea</taxon>
        <taxon>Psychidae</taxon>
        <taxon>Oiketicinae</taxon>
        <taxon>Eumeta</taxon>
    </lineage>
</organism>
<keyword evidence="3" id="KW-1185">Reference proteome</keyword>
<protein>
    <recommendedName>
        <fullName evidence="1">Mos1 transposase HTH domain-containing protein</fullName>
    </recommendedName>
</protein>
<dbReference type="EMBL" id="BGZK01000018">
    <property type="protein sequence ID" value="GBP05560.1"/>
    <property type="molecule type" value="Genomic_DNA"/>
</dbReference>
<accession>A0A4C1SWD1</accession>
<dbReference type="InterPro" id="IPR041426">
    <property type="entry name" value="Mos1_HTH"/>
</dbReference>
<comment type="caution">
    <text evidence="2">The sequence shown here is derived from an EMBL/GenBank/DDBJ whole genome shotgun (WGS) entry which is preliminary data.</text>
</comment>
<sequence>MKRMKCDKCTICVLLRHYWKQKAKAAEATRKICEIEDEVTVSEQTPQPRFNSFLYWRLDAGTSFMLWSPTCIIWDIEATKKALENQPSTNTSRLSDSLAVPKDTIHRHLK</sequence>
<proteinExistence type="predicted"/>